<feature type="region of interest" description="Disordered" evidence="1">
    <location>
        <begin position="370"/>
        <end position="396"/>
    </location>
</feature>
<accession>A0A5J4VKC5</accession>
<reference evidence="3 4" key="1">
    <citation type="submission" date="2019-03" db="EMBL/GenBank/DDBJ databases">
        <title>Single cell metagenomics reveals metabolic interactions within the superorganism composed of flagellate Streblomastix strix and complex community of Bacteroidetes bacteria on its surface.</title>
        <authorList>
            <person name="Treitli S.C."/>
            <person name="Kolisko M."/>
            <person name="Husnik F."/>
            <person name="Keeling P."/>
            <person name="Hampl V."/>
        </authorList>
    </citation>
    <scope>NUCLEOTIDE SEQUENCE [LARGE SCALE GENOMIC DNA]</scope>
    <source>
        <strain evidence="3">ST1C</strain>
    </source>
</reference>
<feature type="transmembrane region" description="Helical" evidence="2">
    <location>
        <begin position="323"/>
        <end position="343"/>
    </location>
</feature>
<organism evidence="3 4">
    <name type="scientific">Streblomastix strix</name>
    <dbReference type="NCBI Taxonomy" id="222440"/>
    <lineage>
        <taxon>Eukaryota</taxon>
        <taxon>Metamonada</taxon>
        <taxon>Preaxostyla</taxon>
        <taxon>Oxymonadida</taxon>
        <taxon>Streblomastigidae</taxon>
        <taxon>Streblomastix</taxon>
    </lineage>
</organism>
<name>A0A5J4VKC5_9EUKA</name>
<comment type="caution">
    <text evidence="3">The sequence shown here is derived from an EMBL/GenBank/DDBJ whole genome shotgun (WGS) entry which is preliminary data.</text>
</comment>
<evidence type="ECO:0000256" key="2">
    <source>
        <dbReference type="SAM" id="Phobius"/>
    </source>
</evidence>
<keyword evidence="2" id="KW-0472">Membrane</keyword>
<evidence type="ECO:0000313" key="4">
    <source>
        <dbReference type="Proteomes" id="UP000324800"/>
    </source>
</evidence>
<keyword evidence="2" id="KW-0812">Transmembrane</keyword>
<dbReference type="Proteomes" id="UP000324800">
    <property type="component" value="Unassembled WGS sequence"/>
</dbReference>
<dbReference type="EMBL" id="SNRW01006589">
    <property type="protein sequence ID" value="KAA6382789.1"/>
    <property type="molecule type" value="Genomic_DNA"/>
</dbReference>
<feature type="transmembrane region" description="Helical" evidence="2">
    <location>
        <begin position="15"/>
        <end position="37"/>
    </location>
</feature>
<sequence length="471" mass="54146">MAVTEEFNTSKFLQLFLYTGLPGFLVFALCMVIFGFAKFNVGRIPYMFASGRLRKFFFIIGRASKLMAFVWTFIFFLIFTLSILAFILWGILSALLIDPPRIGILTSILSLALILFIFALCRWITIKWKLTRSVVIPLILIVLTLSSFFLVQNFLADPFSHMSLSVVFLVWNSIIVVFMIFFISSAPQFTVDQFLQEKAGIQGFSSFYAFHLFRKMSAQRRIVISLVLYLISLAILVAYSVSFYILYPSNKYLGIENSAVITVIDILCIIYSLRGQSQKIEFKQRKHQITPVNILPEGLMHPISGTVLLLLSRIGAVVFGENYWIIGHSLLYIFWAVFFYTAISKSWITKGSKVQINEIEELIRVMMNKKQQENDKEKENKKQTGKDKELTKQKTKTLERQKTVKELNDENKQVWQISNDMPIATDSKSSDINMDSDINTTNEQTDHISFISNLLTRPEFILLGQNIFKVL</sequence>
<evidence type="ECO:0000313" key="3">
    <source>
        <dbReference type="EMBL" id="KAA6382789.1"/>
    </source>
</evidence>
<feature type="transmembrane region" description="Helical" evidence="2">
    <location>
        <begin position="252"/>
        <end position="273"/>
    </location>
</feature>
<feature type="transmembrane region" description="Helical" evidence="2">
    <location>
        <begin position="68"/>
        <end position="96"/>
    </location>
</feature>
<feature type="transmembrane region" description="Helical" evidence="2">
    <location>
        <begin position="294"/>
        <end position="311"/>
    </location>
</feature>
<protein>
    <submittedName>
        <fullName evidence="3">Uncharacterized protein</fullName>
    </submittedName>
</protein>
<evidence type="ECO:0000256" key="1">
    <source>
        <dbReference type="SAM" id="MobiDB-lite"/>
    </source>
</evidence>
<feature type="transmembrane region" description="Helical" evidence="2">
    <location>
        <begin position="102"/>
        <end position="121"/>
    </location>
</feature>
<feature type="transmembrane region" description="Helical" evidence="2">
    <location>
        <begin position="222"/>
        <end position="246"/>
    </location>
</feature>
<proteinExistence type="predicted"/>
<feature type="transmembrane region" description="Helical" evidence="2">
    <location>
        <begin position="133"/>
        <end position="156"/>
    </location>
</feature>
<dbReference type="AlphaFoldDB" id="A0A5J4VKC5"/>
<keyword evidence="2" id="KW-1133">Transmembrane helix</keyword>
<feature type="transmembrane region" description="Helical" evidence="2">
    <location>
        <begin position="162"/>
        <end position="183"/>
    </location>
</feature>
<gene>
    <name evidence="3" type="ORF">EZS28_021684</name>
</gene>